<dbReference type="EMBL" id="RBKU01000001">
    <property type="protein sequence ID" value="RKR81499.1"/>
    <property type="molecule type" value="Genomic_DNA"/>
</dbReference>
<organism evidence="2 3">
    <name type="scientific">Mucilaginibacter gracilis</name>
    <dbReference type="NCBI Taxonomy" id="423350"/>
    <lineage>
        <taxon>Bacteria</taxon>
        <taxon>Pseudomonadati</taxon>
        <taxon>Bacteroidota</taxon>
        <taxon>Sphingobacteriia</taxon>
        <taxon>Sphingobacteriales</taxon>
        <taxon>Sphingobacteriaceae</taxon>
        <taxon>Mucilaginibacter</taxon>
    </lineage>
</organism>
<protein>
    <submittedName>
        <fullName evidence="2">DinB family protein</fullName>
    </submittedName>
</protein>
<dbReference type="SUPFAM" id="SSF109854">
    <property type="entry name" value="DinB/YfiT-like putative metalloenzymes"/>
    <property type="match status" value="1"/>
</dbReference>
<proteinExistence type="predicted"/>
<dbReference type="Proteomes" id="UP000268007">
    <property type="component" value="Unassembled WGS sequence"/>
</dbReference>
<comment type="caution">
    <text evidence="2">The sequence shown here is derived from an EMBL/GenBank/DDBJ whole genome shotgun (WGS) entry which is preliminary data.</text>
</comment>
<reference evidence="2 3" key="1">
    <citation type="submission" date="2018-10" db="EMBL/GenBank/DDBJ databases">
        <title>Genomic Encyclopedia of Archaeal and Bacterial Type Strains, Phase II (KMG-II): from individual species to whole genera.</title>
        <authorList>
            <person name="Goeker M."/>
        </authorList>
    </citation>
    <scope>NUCLEOTIDE SEQUENCE [LARGE SCALE GENOMIC DNA]</scope>
    <source>
        <strain evidence="2 3">DSM 18602</strain>
    </source>
</reference>
<dbReference type="InterPro" id="IPR024775">
    <property type="entry name" value="DinB-like"/>
</dbReference>
<evidence type="ECO:0000313" key="2">
    <source>
        <dbReference type="EMBL" id="RKR81499.1"/>
    </source>
</evidence>
<dbReference type="InterPro" id="IPR034660">
    <property type="entry name" value="DinB/YfiT-like"/>
</dbReference>
<sequence length="173" mass="19460">MSIASLKKTLENTLMEYRRRLDVIPDSEFNATPPGGGWSYGEVYSHILQANLASLVAIERCANGTGKIDDKRLGLPAQFIFLVGSFPIKFKAPEKIAAQVNNIGKEEARNLLVKLKTRIEQLAPVINKSSTFSKIKHPSLGLLNAKQWLRFIDIHTRHHLKQLNRIEKKFKGG</sequence>
<evidence type="ECO:0000313" key="3">
    <source>
        <dbReference type="Proteomes" id="UP000268007"/>
    </source>
</evidence>
<accession>A0A495J079</accession>
<keyword evidence="3" id="KW-1185">Reference proteome</keyword>
<dbReference type="RefSeq" id="WP_121197193.1">
    <property type="nucleotide sequence ID" value="NZ_RBKU01000001.1"/>
</dbReference>
<dbReference type="AlphaFoldDB" id="A0A495J079"/>
<feature type="domain" description="DinB-like" evidence="1">
    <location>
        <begin position="10"/>
        <end position="163"/>
    </location>
</feature>
<dbReference type="Gene3D" id="1.20.120.450">
    <property type="entry name" value="dinb family like domain"/>
    <property type="match status" value="1"/>
</dbReference>
<gene>
    <name evidence="2" type="ORF">BDD43_1646</name>
</gene>
<evidence type="ECO:0000259" key="1">
    <source>
        <dbReference type="Pfam" id="PF12867"/>
    </source>
</evidence>
<dbReference type="OrthoDB" id="1495892at2"/>
<name>A0A495J079_9SPHI</name>
<dbReference type="Pfam" id="PF12867">
    <property type="entry name" value="DinB_2"/>
    <property type="match status" value="1"/>
</dbReference>